<reference evidence="3" key="1">
    <citation type="submission" date="2016-10" db="EMBL/GenBank/DDBJ databases">
        <authorList>
            <person name="Varghese N."/>
            <person name="Submissions S."/>
        </authorList>
    </citation>
    <scope>NUCLEOTIDE SEQUENCE [LARGE SCALE GENOMIC DNA]</scope>
    <source>
        <strain evidence="3">S7</strain>
    </source>
</reference>
<accession>A0A1I5SE92</accession>
<protein>
    <submittedName>
        <fullName evidence="2">Uncharacterized protein</fullName>
    </submittedName>
</protein>
<feature type="transmembrane region" description="Helical" evidence="1">
    <location>
        <begin position="36"/>
        <end position="55"/>
    </location>
</feature>
<keyword evidence="1" id="KW-0472">Membrane</keyword>
<name>A0A1I5SE92_9BACI</name>
<feature type="transmembrane region" description="Helical" evidence="1">
    <location>
        <begin position="90"/>
        <end position="111"/>
    </location>
</feature>
<gene>
    <name evidence="2" type="ORF">SAMN05518683_108151</name>
</gene>
<evidence type="ECO:0000256" key="1">
    <source>
        <dbReference type="SAM" id="Phobius"/>
    </source>
</evidence>
<keyword evidence="3" id="KW-1185">Reference proteome</keyword>
<sequence length="112" mass="12612">MSWSLLITIVPVVHQTLARAVVGKDRESVSDTNGKTIYYTGITVLVITSLFVFAAMEAKADIAFWTLLMISVMLYQALMERLYLPDPRYYIVTLLTLAAALVYVLFFRSVVV</sequence>
<proteinExistence type="predicted"/>
<keyword evidence="1" id="KW-0812">Transmembrane</keyword>
<organism evidence="2 3">
    <name type="scientific">Salibacterium halotolerans</name>
    <dbReference type="NCBI Taxonomy" id="1884432"/>
    <lineage>
        <taxon>Bacteria</taxon>
        <taxon>Bacillati</taxon>
        <taxon>Bacillota</taxon>
        <taxon>Bacilli</taxon>
        <taxon>Bacillales</taxon>
        <taxon>Bacillaceae</taxon>
    </lineage>
</organism>
<dbReference type="AlphaFoldDB" id="A0A1I5SE92"/>
<dbReference type="EMBL" id="FOXD01000008">
    <property type="protein sequence ID" value="SFP69094.1"/>
    <property type="molecule type" value="Genomic_DNA"/>
</dbReference>
<evidence type="ECO:0000313" key="2">
    <source>
        <dbReference type="EMBL" id="SFP69094.1"/>
    </source>
</evidence>
<keyword evidence="1" id="KW-1133">Transmembrane helix</keyword>
<evidence type="ECO:0000313" key="3">
    <source>
        <dbReference type="Proteomes" id="UP000198892"/>
    </source>
</evidence>
<dbReference type="STRING" id="1884432.SAMN05518683_108151"/>
<dbReference type="OrthoDB" id="9865164at2"/>
<dbReference type="Proteomes" id="UP000198892">
    <property type="component" value="Unassembled WGS sequence"/>
</dbReference>
<dbReference type="RefSeq" id="WP_093336897.1">
    <property type="nucleotide sequence ID" value="NZ_FOXD01000008.1"/>
</dbReference>
<feature type="transmembrane region" description="Helical" evidence="1">
    <location>
        <begin position="62"/>
        <end position="78"/>
    </location>
</feature>